<feature type="transmembrane region" description="Helical" evidence="5">
    <location>
        <begin position="41"/>
        <end position="60"/>
    </location>
</feature>
<reference evidence="8" key="1">
    <citation type="journal article" date="2019" name="Int. J. Syst. Evol. Microbiol.">
        <title>The Global Catalogue of Microorganisms (GCM) 10K type strain sequencing project: providing services to taxonomists for standard genome sequencing and annotation.</title>
        <authorList>
            <consortium name="The Broad Institute Genomics Platform"/>
            <consortium name="The Broad Institute Genome Sequencing Center for Infectious Disease"/>
            <person name="Wu L."/>
            <person name="Ma J."/>
        </authorList>
    </citation>
    <scope>NUCLEOTIDE SEQUENCE [LARGE SCALE GENOMIC DNA]</scope>
    <source>
        <strain evidence="8">CCM 8980</strain>
    </source>
</reference>
<comment type="subcellular location">
    <subcellularLocation>
        <location evidence="1">Membrane</location>
        <topology evidence="1">Multi-pass membrane protein</topology>
    </subcellularLocation>
</comment>
<evidence type="ECO:0000256" key="1">
    <source>
        <dbReference type="ARBA" id="ARBA00004141"/>
    </source>
</evidence>
<organism evidence="7 8">
    <name type="scientific">Lacticaseibacillus mingshuiensis</name>
    <dbReference type="NCBI Taxonomy" id="2799574"/>
    <lineage>
        <taxon>Bacteria</taxon>
        <taxon>Bacillati</taxon>
        <taxon>Bacillota</taxon>
        <taxon>Bacilli</taxon>
        <taxon>Lactobacillales</taxon>
        <taxon>Lactobacillaceae</taxon>
        <taxon>Lacticaseibacillus</taxon>
    </lineage>
</organism>
<name>A0ABW4CG01_9LACO</name>
<evidence type="ECO:0000313" key="8">
    <source>
        <dbReference type="Proteomes" id="UP001597196"/>
    </source>
</evidence>
<dbReference type="Pfam" id="PF06271">
    <property type="entry name" value="RDD"/>
    <property type="match status" value="1"/>
</dbReference>
<dbReference type="RefSeq" id="WP_203626167.1">
    <property type="nucleotide sequence ID" value="NZ_BOLQ01000002.1"/>
</dbReference>
<keyword evidence="3 5" id="KW-1133">Transmembrane helix</keyword>
<dbReference type="EMBL" id="JBHTOC010000003">
    <property type="protein sequence ID" value="MFD1429227.1"/>
    <property type="molecule type" value="Genomic_DNA"/>
</dbReference>
<feature type="transmembrane region" description="Helical" evidence="5">
    <location>
        <begin position="93"/>
        <end position="114"/>
    </location>
</feature>
<proteinExistence type="predicted"/>
<feature type="transmembrane region" description="Helical" evidence="5">
    <location>
        <begin position="6"/>
        <end position="29"/>
    </location>
</feature>
<sequence length="141" mass="15490">MHTRYTIVRALAGLIDFIVAYVPAVIIFAFGLHTSTRNADLLGQAIFVLYNIVALTGFHGQTVGKYFGHLKVDTAKLASQNVMFVGIREVTKVLFFTPVIGIPLLIVNLVVCLLKGRTIEDYVGQTVVTVVEPREVANETK</sequence>
<evidence type="ECO:0000256" key="4">
    <source>
        <dbReference type="ARBA" id="ARBA00023136"/>
    </source>
</evidence>
<keyword evidence="4 5" id="KW-0472">Membrane</keyword>
<dbReference type="Proteomes" id="UP001597196">
    <property type="component" value="Unassembled WGS sequence"/>
</dbReference>
<accession>A0ABW4CG01</accession>
<comment type="caution">
    <text evidence="7">The sequence shown here is derived from an EMBL/GenBank/DDBJ whole genome shotgun (WGS) entry which is preliminary data.</text>
</comment>
<evidence type="ECO:0000313" key="7">
    <source>
        <dbReference type="EMBL" id="MFD1429227.1"/>
    </source>
</evidence>
<gene>
    <name evidence="7" type="ORF">ACFQ4P_03040</name>
</gene>
<evidence type="ECO:0000256" key="5">
    <source>
        <dbReference type="SAM" id="Phobius"/>
    </source>
</evidence>
<feature type="domain" description="RDD" evidence="6">
    <location>
        <begin position="9"/>
        <end position="117"/>
    </location>
</feature>
<evidence type="ECO:0000256" key="2">
    <source>
        <dbReference type="ARBA" id="ARBA00022692"/>
    </source>
</evidence>
<evidence type="ECO:0000256" key="3">
    <source>
        <dbReference type="ARBA" id="ARBA00022989"/>
    </source>
</evidence>
<protein>
    <submittedName>
        <fullName evidence="7">RDD family protein</fullName>
    </submittedName>
</protein>
<evidence type="ECO:0000259" key="6">
    <source>
        <dbReference type="Pfam" id="PF06271"/>
    </source>
</evidence>
<dbReference type="InterPro" id="IPR010432">
    <property type="entry name" value="RDD"/>
</dbReference>
<keyword evidence="2 5" id="KW-0812">Transmembrane</keyword>
<keyword evidence="8" id="KW-1185">Reference proteome</keyword>